<dbReference type="AlphaFoldDB" id="A0A1C3HMP2"/>
<dbReference type="Pfam" id="PF00196">
    <property type="entry name" value="GerE"/>
    <property type="match status" value="1"/>
</dbReference>
<evidence type="ECO:0000256" key="3">
    <source>
        <dbReference type="ARBA" id="ARBA00023159"/>
    </source>
</evidence>
<evidence type="ECO:0000256" key="4">
    <source>
        <dbReference type="ARBA" id="ARBA00023163"/>
    </source>
</evidence>
<organism evidence="6">
    <name type="scientific">Serratia marcescens</name>
    <dbReference type="NCBI Taxonomy" id="615"/>
    <lineage>
        <taxon>Bacteria</taxon>
        <taxon>Pseudomonadati</taxon>
        <taxon>Pseudomonadota</taxon>
        <taxon>Gammaproteobacteria</taxon>
        <taxon>Enterobacterales</taxon>
        <taxon>Yersiniaceae</taxon>
        <taxon>Serratia</taxon>
    </lineage>
</organism>
<name>A0A1C3HMP2_SERMA</name>
<dbReference type="InterPro" id="IPR036388">
    <property type="entry name" value="WH-like_DNA-bd_sf"/>
</dbReference>
<dbReference type="InterPro" id="IPR016032">
    <property type="entry name" value="Sig_transdc_resp-reg_C-effctor"/>
</dbReference>
<dbReference type="SMART" id="SM00421">
    <property type="entry name" value="HTH_LUXR"/>
    <property type="match status" value="1"/>
</dbReference>
<evidence type="ECO:0000256" key="2">
    <source>
        <dbReference type="ARBA" id="ARBA00023125"/>
    </source>
</evidence>
<accession>A0A1C3HMP2</accession>
<protein>
    <submittedName>
        <fullName evidence="6">Oxygen regulatory protein NreC</fullName>
    </submittedName>
</protein>
<dbReference type="InterPro" id="IPR000792">
    <property type="entry name" value="Tscrpt_reg_LuxR_C"/>
</dbReference>
<dbReference type="SUPFAM" id="SSF46894">
    <property type="entry name" value="C-terminal effector domain of the bipartite response regulators"/>
    <property type="match status" value="1"/>
</dbReference>
<evidence type="ECO:0000259" key="5">
    <source>
        <dbReference type="PROSITE" id="PS50043"/>
    </source>
</evidence>
<keyword evidence="2" id="KW-0238">DNA-binding</keyword>
<feature type="domain" description="HTH luxR-type" evidence="5">
    <location>
        <begin position="182"/>
        <end position="247"/>
    </location>
</feature>
<dbReference type="EMBL" id="LT575490">
    <property type="protein sequence ID" value="SAY46307.1"/>
    <property type="molecule type" value="Genomic_DNA"/>
</dbReference>
<dbReference type="Gene3D" id="1.10.10.10">
    <property type="entry name" value="Winged helix-like DNA-binding domain superfamily/Winged helix DNA-binding domain"/>
    <property type="match status" value="1"/>
</dbReference>
<evidence type="ECO:0000256" key="1">
    <source>
        <dbReference type="ARBA" id="ARBA00023015"/>
    </source>
</evidence>
<keyword evidence="3" id="KW-0010">Activator</keyword>
<gene>
    <name evidence="6" type="primary">nreC_2</name>
    <name evidence="6" type="ORF">PWN146_05073</name>
</gene>
<dbReference type="PANTHER" id="PTHR44688">
    <property type="entry name" value="DNA-BINDING TRANSCRIPTIONAL ACTIVATOR DEVR_DOSR"/>
    <property type="match status" value="1"/>
</dbReference>
<dbReference type="GO" id="GO:0006355">
    <property type="term" value="P:regulation of DNA-templated transcription"/>
    <property type="evidence" value="ECO:0007669"/>
    <property type="project" value="InterPro"/>
</dbReference>
<keyword evidence="1" id="KW-0805">Transcription regulation</keyword>
<dbReference type="GO" id="GO:0003677">
    <property type="term" value="F:DNA binding"/>
    <property type="evidence" value="ECO:0007669"/>
    <property type="project" value="UniProtKB-KW"/>
</dbReference>
<reference evidence="6" key="1">
    <citation type="submission" date="2016-05" db="EMBL/GenBank/DDBJ databases">
        <authorList>
            <person name="Cock P.J.A."/>
            <person name="Cock P.J.A."/>
        </authorList>
    </citation>
    <scope>NUCLEOTIDE SEQUENCE</scope>
    <source>
        <strain evidence="6">PWN146_assembly</strain>
    </source>
</reference>
<sequence>MEIQVERLSAVIDAVASPRFYPSLLNWLEGFFAFDNAIIYAFERGRPPRCLIKTERENSDAVNQIYQQGAYLQDPFYRALSDGGEGEVLTLRQLAPCGFYHSDYYRNFYRKTGWHDEAGVLLQLTPARGLGVFFGSARRTVAVRYPQRADLRSALTLVKSVARLHGEVVAAPAEADTENHDGGQARYLLTPREREIVDLILAGCGSQQIADRLFISLGTVKNHRKNIYGKLNIGSQAELFSLLLTAPQRRSA</sequence>
<dbReference type="CDD" id="cd06170">
    <property type="entry name" value="LuxR_C_like"/>
    <property type="match status" value="1"/>
</dbReference>
<dbReference type="PANTHER" id="PTHR44688:SF16">
    <property type="entry name" value="DNA-BINDING TRANSCRIPTIONAL ACTIVATOR DEVR_DOSR"/>
    <property type="match status" value="1"/>
</dbReference>
<dbReference type="PRINTS" id="PR00038">
    <property type="entry name" value="HTHLUXR"/>
</dbReference>
<dbReference type="PROSITE" id="PS50043">
    <property type="entry name" value="HTH_LUXR_2"/>
    <property type="match status" value="1"/>
</dbReference>
<keyword evidence="4" id="KW-0804">Transcription</keyword>
<evidence type="ECO:0000313" key="6">
    <source>
        <dbReference type="EMBL" id="SAY46307.1"/>
    </source>
</evidence>
<dbReference type="PROSITE" id="PS00622">
    <property type="entry name" value="HTH_LUXR_1"/>
    <property type="match status" value="1"/>
</dbReference>
<proteinExistence type="predicted"/>